<dbReference type="Proteomes" id="UP000243719">
    <property type="component" value="Unassembled WGS sequence"/>
</dbReference>
<evidence type="ECO:0000313" key="2">
    <source>
        <dbReference type="EMBL" id="SDV50573.1"/>
    </source>
</evidence>
<dbReference type="Pfam" id="PF02627">
    <property type="entry name" value="CMD"/>
    <property type="match status" value="1"/>
</dbReference>
<dbReference type="Gene3D" id="1.20.1290.10">
    <property type="entry name" value="AhpD-like"/>
    <property type="match status" value="1"/>
</dbReference>
<name>A0A1H2PTV3_9BURK</name>
<accession>A0A1H2PTV3</accession>
<dbReference type="SUPFAM" id="SSF69118">
    <property type="entry name" value="AhpD-like"/>
    <property type="match status" value="1"/>
</dbReference>
<dbReference type="EMBL" id="FNLO01000012">
    <property type="protein sequence ID" value="SDV50573.1"/>
    <property type="molecule type" value="Genomic_DNA"/>
</dbReference>
<proteinExistence type="predicted"/>
<evidence type="ECO:0000313" key="3">
    <source>
        <dbReference type="Proteomes" id="UP000243719"/>
    </source>
</evidence>
<feature type="domain" description="Carboxymuconolactone decarboxylase-like" evidence="1">
    <location>
        <begin position="37"/>
        <end position="120"/>
    </location>
</feature>
<evidence type="ECO:0000259" key="1">
    <source>
        <dbReference type="Pfam" id="PF02627"/>
    </source>
</evidence>
<dbReference type="InterPro" id="IPR029032">
    <property type="entry name" value="AhpD-like"/>
</dbReference>
<dbReference type="PANTHER" id="PTHR33570">
    <property type="entry name" value="4-CARBOXYMUCONOLACTONE DECARBOXYLASE FAMILY PROTEIN"/>
    <property type="match status" value="1"/>
</dbReference>
<dbReference type="STRING" id="1770053.SAMN05216551_11295"/>
<dbReference type="OrthoDB" id="9801400at2"/>
<sequence length="128" mass="14428">MPDSKETFEAGMKVRREMFGAAGADDQIANATDFTRDMQDMVTRYCFGETWNRPPFDRRMRSILTIAMLVGLNRPNQLRVHIRGAIANGVHEDEIREILMHAMIYVGVPASVDSFMHAAEALKEVGRG</sequence>
<reference evidence="3" key="1">
    <citation type="submission" date="2016-09" db="EMBL/GenBank/DDBJ databases">
        <authorList>
            <person name="Varghese N."/>
            <person name="Submissions S."/>
        </authorList>
    </citation>
    <scope>NUCLEOTIDE SEQUENCE [LARGE SCALE GENOMIC DNA]</scope>
    <source>
        <strain evidence="3">JS23</strain>
    </source>
</reference>
<dbReference type="AlphaFoldDB" id="A0A1H2PTV3"/>
<protein>
    <submittedName>
        <fullName evidence="2">4-carboxymuconolactone decarboxylase</fullName>
    </submittedName>
</protein>
<organism evidence="2 3">
    <name type="scientific">Chitinasiproducens palmae</name>
    <dbReference type="NCBI Taxonomy" id="1770053"/>
    <lineage>
        <taxon>Bacteria</taxon>
        <taxon>Pseudomonadati</taxon>
        <taxon>Pseudomonadota</taxon>
        <taxon>Betaproteobacteria</taxon>
        <taxon>Burkholderiales</taxon>
        <taxon>Burkholderiaceae</taxon>
        <taxon>Chitinasiproducens</taxon>
    </lineage>
</organism>
<dbReference type="RefSeq" id="WP_091911651.1">
    <property type="nucleotide sequence ID" value="NZ_FNLO01000012.1"/>
</dbReference>
<gene>
    <name evidence="2" type="ORF">SAMN05216551_11295</name>
</gene>
<dbReference type="InterPro" id="IPR052512">
    <property type="entry name" value="4CMD/NDH-1_regulator"/>
</dbReference>
<dbReference type="GO" id="GO:0051920">
    <property type="term" value="F:peroxiredoxin activity"/>
    <property type="evidence" value="ECO:0007669"/>
    <property type="project" value="InterPro"/>
</dbReference>
<keyword evidence="3" id="KW-1185">Reference proteome</keyword>
<dbReference type="PANTHER" id="PTHR33570:SF2">
    <property type="entry name" value="CARBOXYMUCONOLACTONE DECARBOXYLASE-LIKE DOMAIN-CONTAINING PROTEIN"/>
    <property type="match status" value="1"/>
</dbReference>
<dbReference type="InterPro" id="IPR003779">
    <property type="entry name" value="CMD-like"/>
</dbReference>